<reference evidence="1 2" key="1">
    <citation type="submission" date="2017-08" db="EMBL/GenBank/DDBJ databases">
        <title>Acidophilic green algal genome provides insights into adaptation to an acidic environment.</title>
        <authorList>
            <person name="Hirooka S."/>
            <person name="Hirose Y."/>
            <person name="Kanesaki Y."/>
            <person name="Higuchi S."/>
            <person name="Fujiwara T."/>
            <person name="Onuma R."/>
            <person name="Era A."/>
            <person name="Ohbayashi R."/>
            <person name="Uzuka A."/>
            <person name="Nozaki H."/>
            <person name="Yoshikawa H."/>
            <person name="Miyagishima S.Y."/>
        </authorList>
    </citation>
    <scope>NUCLEOTIDE SEQUENCE [LARGE SCALE GENOMIC DNA]</scope>
    <source>
        <strain evidence="1 2">NIES-2499</strain>
    </source>
</reference>
<comment type="caution">
    <text evidence="1">The sequence shown here is derived from an EMBL/GenBank/DDBJ whole genome shotgun (WGS) entry which is preliminary data.</text>
</comment>
<gene>
    <name evidence="1" type="ORF">CEUSTIGMA_g4604.t1</name>
</gene>
<dbReference type="OrthoDB" id="524656at2759"/>
<accession>A0A250X2J7</accession>
<proteinExistence type="predicted"/>
<dbReference type="EMBL" id="BEGY01000022">
    <property type="protein sequence ID" value="GAX77159.1"/>
    <property type="molecule type" value="Genomic_DNA"/>
</dbReference>
<organism evidence="1 2">
    <name type="scientific">Chlamydomonas eustigma</name>
    <dbReference type="NCBI Taxonomy" id="1157962"/>
    <lineage>
        <taxon>Eukaryota</taxon>
        <taxon>Viridiplantae</taxon>
        <taxon>Chlorophyta</taxon>
        <taxon>core chlorophytes</taxon>
        <taxon>Chlorophyceae</taxon>
        <taxon>CS clade</taxon>
        <taxon>Chlamydomonadales</taxon>
        <taxon>Chlamydomonadaceae</taxon>
        <taxon>Chlamydomonas</taxon>
    </lineage>
</organism>
<evidence type="ECO:0000313" key="1">
    <source>
        <dbReference type="EMBL" id="GAX77159.1"/>
    </source>
</evidence>
<evidence type="ECO:0000313" key="2">
    <source>
        <dbReference type="Proteomes" id="UP000232323"/>
    </source>
</evidence>
<dbReference type="AlphaFoldDB" id="A0A250X2J7"/>
<name>A0A250X2J7_9CHLO</name>
<keyword evidence="2" id="KW-1185">Reference proteome</keyword>
<protein>
    <submittedName>
        <fullName evidence="1">Uncharacterized protein</fullName>
    </submittedName>
</protein>
<sequence length="104" mass="11707">MLCHHRRAFATNQNKAMSSEIDQFESSEKVSMTLDASKGGCTGMFWRSKPSMNATASAPDWPRNGTELQGWISKANPGWVKIDHPNGYWMPISQNGHDVIHFKK</sequence>
<dbReference type="Proteomes" id="UP000232323">
    <property type="component" value="Unassembled WGS sequence"/>
</dbReference>